<organism evidence="3 4">
    <name type="scientific">Compostibacillus humi</name>
    <dbReference type="NCBI Taxonomy" id="1245525"/>
    <lineage>
        <taxon>Bacteria</taxon>
        <taxon>Bacillati</taxon>
        <taxon>Bacillota</taxon>
        <taxon>Bacilli</taxon>
        <taxon>Bacillales</taxon>
        <taxon>Bacillaceae</taxon>
        <taxon>Compostibacillus</taxon>
    </lineage>
</organism>
<dbReference type="SUPFAM" id="SSF52218">
    <property type="entry name" value="Flavoproteins"/>
    <property type="match status" value="1"/>
</dbReference>
<comment type="caution">
    <text evidence="3">The sequence shown here is derived from an EMBL/GenBank/DDBJ whole genome shotgun (WGS) entry which is preliminary data.</text>
</comment>
<dbReference type="PANTHER" id="PTHR30543:SF21">
    <property type="entry name" value="NAD(P)H-DEPENDENT FMN REDUCTASE LOT6"/>
    <property type="match status" value="1"/>
</dbReference>
<dbReference type="EMBL" id="BMEV01000021">
    <property type="protein sequence ID" value="GGH74980.1"/>
    <property type="molecule type" value="Genomic_DNA"/>
</dbReference>
<evidence type="ECO:0000256" key="1">
    <source>
        <dbReference type="ARBA" id="ARBA00009428"/>
    </source>
</evidence>
<comment type="similarity">
    <text evidence="1">Belongs to the azoreductase type 2 family.</text>
</comment>
<dbReference type="InterPro" id="IPR005025">
    <property type="entry name" value="FMN_Rdtase-like_dom"/>
</dbReference>
<dbReference type="Proteomes" id="UP000602050">
    <property type="component" value="Unassembled WGS sequence"/>
</dbReference>
<gene>
    <name evidence="3" type="ORF">GCM10010978_14370</name>
</gene>
<evidence type="ECO:0000313" key="3">
    <source>
        <dbReference type="EMBL" id="GGH74980.1"/>
    </source>
</evidence>
<proteinExistence type="inferred from homology"/>
<accession>A0A8J3EKD2</accession>
<keyword evidence="4" id="KW-1185">Reference proteome</keyword>
<feature type="domain" description="NADPH-dependent FMN reductase-like" evidence="2">
    <location>
        <begin position="2"/>
        <end position="137"/>
    </location>
</feature>
<dbReference type="InterPro" id="IPR029039">
    <property type="entry name" value="Flavoprotein-like_sf"/>
</dbReference>
<reference evidence="3" key="1">
    <citation type="journal article" date="2014" name="Int. J. Syst. Evol. Microbiol.">
        <title>Complete genome sequence of Corynebacterium casei LMG S-19264T (=DSM 44701T), isolated from a smear-ripened cheese.</title>
        <authorList>
            <consortium name="US DOE Joint Genome Institute (JGI-PGF)"/>
            <person name="Walter F."/>
            <person name="Albersmeier A."/>
            <person name="Kalinowski J."/>
            <person name="Ruckert C."/>
        </authorList>
    </citation>
    <scope>NUCLEOTIDE SEQUENCE</scope>
    <source>
        <strain evidence="3">CGMCC 1.12360</strain>
    </source>
</reference>
<dbReference type="InterPro" id="IPR050712">
    <property type="entry name" value="NAD(P)H-dep_reductase"/>
</dbReference>
<dbReference type="Gene3D" id="3.40.50.360">
    <property type="match status" value="1"/>
</dbReference>
<evidence type="ECO:0000259" key="2">
    <source>
        <dbReference type="Pfam" id="PF03358"/>
    </source>
</evidence>
<dbReference type="Pfam" id="PF03358">
    <property type="entry name" value="FMN_red"/>
    <property type="match status" value="1"/>
</dbReference>
<dbReference type="AlphaFoldDB" id="A0A8J3EKD2"/>
<name>A0A8J3EKD2_9BACI</name>
<reference evidence="3" key="2">
    <citation type="submission" date="2020-09" db="EMBL/GenBank/DDBJ databases">
        <authorList>
            <person name="Sun Q."/>
            <person name="Zhou Y."/>
        </authorList>
    </citation>
    <scope>NUCLEOTIDE SEQUENCE</scope>
    <source>
        <strain evidence="3">CGMCC 1.12360</strain>
    </source>
</reference>
<dbReference type="GO" id="GO:0005829">
    <property type="term" value="C:cytosol"/>
    <property type="evidence" value="ECO:0007669"/>
    <property type="project" value="TreeGrafter"/>
</dbReference>
<dbReference type="PANTHER" id="PTHR30543">
    <property type="entry name" value="CHROMATE REDUCTASE"/>
    <property type="match status" value="1"/>
</dbReference>
<protein>
    <submittedName>
        <fullName evidence="3">FMN reductase</fullName>
    </submittedName>
</protein>
<dbReference type="RefSeq" id="WP_188391704.1">
    <property type="nucleotide sequence ID" value="NZ_BMEV01000021.1"/>
</dbReference>
<dbReference type="GO" id="GO:0010181">
    <property type="term" value="F:FMN binding"/>
    <property type="evidence" value="ECO:0007669"/>
    <property type="project" value="TreeGrafter"/>
</dbReference>
<dbReference type="GO" id="GO:0016491">
    <property type="term" value="F:oxidoreductase activity"/>
    <property type="evidence" value="ECO:0007669"/>
    <property type="project" value="InterPro"/>
</dbReference>
<evidence type="ECO:0000313" key="4">
    <source>
        <dbReference type="Proteomes" id="UP000602050"/>
    </source>
</evidence>
<sequence>MVKIVALVGSLRKESYNGYLAKAMQYRYQDRIDFEIADIASLPFYNQDEELNPPQVVKDFKKKVAEADGVIIITPEYNWSVPGVLKNALDWLSRVDKVLINKPVMTAGASPTALGTVRCQLHLRQILSSPGISARVLPPAGNEVLVNFAQNKFDKSGKLTDEGTLEFLDGIMDKFLDWIG</sequence>